<dbReference type="RefSeq" id="WP_115564237.1">
    <property type="nucleotide sequence ID" value="NZ_QRGR01000004.1"/>
</dbReference>
<comment type="caution">
    <text evidence="2">The sequence shown here is derived from an EMBL/GenBank/DDBJ whole genome shotgun (WGS) entry which is preliminary data.</text>
</comment>
<evidence type="ECO:0008006" key="4">
    <source>
        <dbReference type="Google" id="ProtNLM"/>
    </source>
</evidence>
<protein>
    <recommendedName>
        <fullName evidence="4">T9SS C-terminal target domain-containing protein</fullName>
    </recommendedName>
</protein>
<dbReference type="Proteomes" id="UP000256708">
    <property type="component" value="Unassembled WGS sequence"/>
</dbReference>
<dbReference type="OrthoDB" id="885753at2"/>
<accession>A0A3D8LG45</accession>
<feature type="chain" id="PRO_5017812051" description="T9SS C-terminal target domain-containing protein" evidence="1">
    <location>
        <begin position="28"/>
        <end position="139"/>
    </location>
</feature>
<evidence type="ECO:0000313" key="3">
    <source>
        <dbReference type="Proteomes" id="UP000256708"/>
    </source>
</evidence>
<evidence type="ECO:0000313" key="2">
    <source>
        <dbReference type="EMBL" id="RDV16377.1"/>
    </source>
</evidence>
<sequence>MKTKQKYTLALATVLPLAAAFCLSTTAQSPASVLPAQQQPHVLVSNAKHSSQNYETLSGINLYHTGKGSYQLDFSQHLKENALLSIKNVAQKVVYQKPVSIKSNSSSWRYKLGKMKPGTYLVEVITSDTTYWTKFRIGR</sequence>
<gene>
    <name evidence="2" type="ORF">DXT99_04020</name>
</gene>
<feature type="signal peptide" evidence="1">
    <location>
        <begin position="1"/>
        <end position="27"/>
    </location>
</feature>
<proteinExistence type="predicted"/>
<organism evidence="2 3">
    <name type="scientific">Pontibacter diazotrophicus</name>
    <dbReference type="NCBI Taxonomy" id="1400979"/>
    <lineage>
        <taxon>Bacteria</taxon>
        <taxon>Pseudomonadati</taxon>
        <taxon>Bacteroidota</taxon>
        <taxon>Cytophagia</taxon>
        <taxon>Cytophagales</taxon>
        <taxon>Hymenobacteraceae</taxon>
        <taxon>Pontibacter</taxon>
    </lineage>
</organism>
<evidence type="ECO:0000256" key="1">
    <source>
        <dbReference type="SAM" id="SignalP"/>
    </source>
</evidence>
<dbReference type="EMBL" id="QRGR01000004">
    <property type="protein sequence ID" value="RDV16377.1"/>
    <property type="molecule type" value="Genomic_DNA"/>
</dbReference>
<keyword evidence="1" id="KW-0732">Signal</keyword>
<dbReference type="AlphaFoldDB" id="A0A3D8LG45"/>
<name>A0A3D8LG45_9BACT</name>
<reference evidence="3" key="1">
    <citation type="submission" date="2018-08" db="EMBL/GenBank/DDBJ databases">
        <authorList>
            <person name="Liu Z.-W."/>
            <person name="Du Z.-J."/>
        </authorList>
    </citation>
    <scope>NUCLEOTIDE SEQUENCE [LARGE SCALE GENOMIC DNA]</scope>
    <source>
        <strain evidence="3">H4X</strain>
    </source>
</reference>
<keyword evidence="3" id="KW-1185">Reference proteome</keyword>